<dbReference type="Pfam" id="PF01535">
    <property type="entry name" value="PPR"/>
    <property type="match status" value="2"/>
</dbReference>
<dbReference type="InterPro" id="IPR011990">
    <property type="entry name" value="TPR-like_helical_dom_sf"/>
</dbReference>
<evidence type="ECO:0008006" key="4">
    <source>
        <dbReference type="Google" id="ProtNLM"/>
    </source>
</evidence>
<dbReference type="OrthoDB" id="185373at2759"/>
<sequence>MKEALLKMTPSPPLFGAMVDAAAEAGKVKEAIELLEYMRWEDLVPEAVVWGSAMNACRKARNSTGARFLLDFMIKDGVAPTMIVFCNAVGAHFGVKLGDLQKLKNQMVQMGIKADMAFVETYGCFSFVSATVLTTRWVFIISHFTTKAATVFINSNK</sequence>
<dbReference type="InterPro" id="IPR002885">
    <property type="entry name" value="PPR_rpt"/>
</dbReference>
<evidence type="ECO:0000313" key="3">
    <source>
        <dbReference type="Proteomes" id="UP000654075"/>
    </source>
</evidence>
<dbReference type="AlphaFoldDB" id="A0A813E963"/>
<dbReference type="Gene3D" id="1.25.40.10">
    <property type="entry name" value="Tetratricopeptide repeat domain"/>
    <property type="match status" value="1"/>
</dbReference>
<accession>A0A813E963</accession>
<evidence type="ECO:0000256" key="1">
    <source>
        <dbReference type="PROSITE-ProRule" id="PRU00708"/>
    </source>
</evidence>
<dbReference type="PROSITE" id="PS51375">
    <property type="entry name" value="PPR"/>
    <property type="match status" value="1"/>
</dbReference>
<evidence type="ECO:0000313" key="2">
    <source>
        <dbReference type="EMBL" id="CAE8596826.1"/>
    </source>
</evidence>
<name>A0A813E963_POLGL</name>
<proteinExistence type="predicted"/>
<keyword evidence="3" id="KW-1185">Reference proteome</keyword>
<reference evidence="2" key="1">
    <citation type="submission" date="2021-02" db="EMBL/GenBank/DDBJ databases">
        <authorList>
            <person name="Dougan E. K."/>
            <person name="Rhodes N."/>
            <person name="Thang M."/>
            <person name="Chan C."/>
        </authorList>
    </citation>
    <scope>NUCLEOTIDE SEQUENCE</scope>
</reference>
<comment type="caution">
    <text evidence="2">The sequence shown here is derived from an EMBL/GenBank/DDBJ whole genome shotgun (WGS) entry which is preliminary data.</text>
</comment>
<dbReference type="EMBL" id="CAJNNV010008946">
    <property type="protein sequence ID" value="CAE8596826.1"/>
    <property type="molecule type" value="Genomic_DNA"/>
</dbReference>
<feature type="repeat" description="PPR" evidence="1">
    <location>
        <begin position="11"/>
        <end position="45"/>
    </location>
</feature>
<protein>
    <recommendedName>
        <fullName evidence="4">Pentatricopeptide repeat-containing protein</fullName>
    </recommendedName>
</protein>
<organism evidence="2 3">
    <name type="scientific">Polarella glacialis</name>
    <name type="common">Dinoflagellate</name>
    <dbReference type="NCBI Taxonomy" id="89957"/>
    <lineage>
        <taxon>Eukaryota</taxon>
        <taxon>Sar</taxon>
        <taxon>Alveolata</taxon>
        <taxon>Dinophyceae</taxon>
        <taxon>Suessiales</taxon>
        <taxon>Suessiaceae</taxon>
        <taxon>Polarella</taxon>
    </lineage>
</organism>
<gene>
    <name evidence="2" type="ORF">PGLA1383_LOCUS15285</name>
</gene>
<dbReference type="Proteomes" id="UP000654075">
    <property type="component" value="Unassembled WGS sequence"/>
</dbReference>